<feature type="domain" description="NADH-quinone oxidoreductase subunit D" evidence="5">
    <location>
        <begin position="458"/>
        <end position="523"/>
    </location>
</feature>
<dbReference type="Pfam" id="PF00329">
    <property type="entry name" value="Complex1_30kDa"/>
    <property type="match status" value="1"/>
</dbReference>
<feature type="binding site" evidence="3">
    <location>
        <position position="231"/>
    </location>
    <ligand>
        <name>Ni(2+)</name>
        <dbReference type="ChEBI" id="CHEBI:49786"/>
    </ligand>
</feature>
<evidence type="ECO:0000259" key="5">
    <source>
        <dbReference type="Pfam" id="PF00346"/>
    </source>
</evidence>
<evidence type="ECO:0000256" key="1">
    <source>
        <dbReference type="ARBA" id="ARBA00023002"/>
    </source>
</evidence>
<feature type="binding site" evidence="3">
    <location>
        <position position="228"/>
    </location>
    <ligand>
        <name>Ni(2+)</name>
        <dbReference type="ChEBI" id="CHEBI:49786"/>
    </ligand>
</feature>
<feature type="binding site" evidence="3">
    <location>
        <position position="520"/>
    </location>
    <ligand>
        <name>Fe cation</name>
        <dbReference type="ChEBI" id="CHEBI:24875"/>
    </ligand>
</feature>
<evidence type="ECO:0000256" key="3">
    <source>
        <dbReference type="PIRSR" id="PIRSR601501-1"/>
    </source>
</evidence>
<dbReference type="SUPFAM" id="SSF56762">
    <property type="entry name" value="HydB/Nqo4-like"/>
    <property type="match status" value="1"/>
</dbReference>
<comment type="cofactor">
    <cofactor evidence="3">
        <name>Fe cation</name>
        <dbReference type="ChEBI" id="CHEBI:24875"/>
    </cofactor>
</comment>
<dbReference type="InterPro" id="IPR001268">
    <property type="entry name" value="NADH_UbQ_OxRdtase_30kDa_su"/>
</dbReference>
<keyword evidence="3" id="KW-0460">Magnesium</keyword>
<dbReference type="EMBL" id="DSGT01000009">
    <property type="protein sequence ID" value="HEW53253.1"/>
    <property type="molecule type" value="Genomic_DNA"/>
</dbReference>
<dbReference type="InterPro" id="IPR001501">
    <property type="entry name" value="Ni-dep_hyd_lsu"/>
</dbReference>
<keyword evidence="2" id="KW-0520">NAD</keyword>
<evidence type="ECO:0000313" key="6">
    <source>
        <dbReference type="EMBL" id="HEW53253.1"/>
    </source>
</evidence>
<feature type="domain" description="NADH-quinone oxidoreductase subunit D" evidence="5">
    <location>
        <begin position="282"/>
        <end position="448"/>
    </location>
</feature>
<dbReference type="Pfam" id="PF00374">
    <property type="entry name" value="NiFeSe_Hases"/>
    <property type="match status" value="1"/>
</dbReference>
<dbReference type="Gene3D" id="3.30.460.80">
    <property type="entry name" value="NADH:ubiquinone oxidoreductase, 30kDa subunit"/>
    <property type="match status" value="1"/>
</dbReference>
<reference evidence="6" key="1">
    <citation type="journal article" date="2020" name="mSystems">
        <title>Genome- and Community-Level Interaction Insights into Carbon Utilization and Element Cycling Functions of Hydrothermarchaeota in Hydrothermal Sediment.</title>
        <authorList>
            <person name="Zhou Z."/>
            <person name="Liu Y."/>
            <person name="Xu W."/>
            <person name="Pan J."/>
            <person name="Luo Z.H."/>
            <person name="Li M."/>
        </authorList>
    </citation>
    <scope>NUCLEOTIDE SEQUENCE [LARGE SCALE GENOMIC DNA]</scope>
    <source>
        <strain evidence="6">SpSt-16</strain>
    </source>
</reference>
<dbReference type="InterPro" id="IPR052197">
    <property type="entry name" value="ComplexI_49kDa-like"/>
</dbReference>
<keyword evidence="3" id="KW-0533">Nickel</keyword>
<dbReference type="PROSITE" id="PS00507">
    <property type="entry name" value="NI_HGENASE_L_1"/>
    <property type="match status" value="1"/>
</dbReference>
<sequence length="551" mass="62591">MPDYQLLYKYLRNIASSEPIDENTEKFVLQKDHLLEVAKVISRFEGVYLRTMTASDERNVNGFYKLYYVFGIDSLHKNIVLEVPIPEKDASAPSIADYVRAADWYELEAHDLMGIQFSRELPQNFVLPEDWPKDVYPLRKDYSIEDLVKLYRPRIEAQAREIGAEAALLIPIGPYHPALHEPEHFELYVVGEKIVDVKYRGFMVHRGIEKLAESMKYDQVPFLAERICGICGYVHSTSYCQAVENALKLQVPERAEYIRSIILEIERIHSHLLWLGVAFHLIGYDTGFMHMWRIRENVMILAELLTGSRKTYGINIVGGVRRDIDEEKIKKCLAVLDNLEKEFKNLIDIALAVPQVKSRLRGTGYLPPSEAAQLSLVGPTVRGSGLPRDVRRDYPYAAYKYVGVEPVTRSEGDNMARAEVRVGEVFQSIELLRQLLDKIPRGSIALESWEPEANKHGIGSVEAPRGEVIHYIITGRLSPYRWRVRAPTYQNLPAVPIMLRNGDLADAPLTIASIDPCFSCTDRALVIDLKSGKSRSIPLVLLAQKGFGALR</sequence>
<dbReference type="Pfam" id="PF00346">
    <property type="entry name" value="Complex1_49kDa"/>
    <property type="match status" value="2"/>
</dbReference>
<feature type="binding site" evidence="3">
    <location>
        <position position="517"/>
    </location>
    <ligand>
        <name>Ni(2+)</name>
        <dbReference type="ChEBI" id="CHEBI:49786"/>
    </ligand>
</feature>
<dbReference type="Gene3D" id="1.10.645.10">
    <property type="entry name" value="Cytochrome-c3 Hydrogenase, chain B"/>
    <property type="match status" value="1"/>
</dbReference>
<keyword evidence="1" id="KW-0560">Oxidoreductase</keyword>
<evidence type="ECO:0000256" key="2">
    <source>
        <dbReference type="ARBA" id="ARBA00023027"/>
    </source>
</evidence>
<organism evidence="6">
    <name type="scientific">Ignisphaera aggregans</name>
    <dbReference type="NCBI Taxonomy" id="334771"/>
    <lineage>
        <taxon>Archaea</taxon>
        <taxon>Thermoproteota</taxon>
        <taxon>Thermoprotei</taxon>
        <taxon>Desulfurococcales</taxon>
        <taxon>Desulfurococcaceae</taxon>
        <taxon>Ignisphaera</taxon>
    </lineage>
</organism>
<keyword evidence="3" id="KW-0408">Iron</keyword>
<evidence type="ECO:0000259" key="4">
    <source>
        <dbReference type="Pfam" id="PF00329"/>
    </source>
</evidence>
<dbReference type="InterPro" id="IPR029014">
    <property type="entry name" value="NiFe-Hase_large"/>
</dbReference>
<dbReference type="GO" id="GO:0008137">
    <property type="term" value="F:NADH dehydrogenase (ubiquinone) activity"/>
    <property type="evidence" value="ECO:0007669"/>
    <property type="project" value="InterPro"/>
</dbReference>
<feature type="binding site" evidence="3">
    <location>
        <position position="484"/>
    </location>
    <ligand>
        <name>Mg(2+)</name>
        <dbReference type="ChEBI" id="CHEBI:18420"/>
    </ligand>
</feature>
<dbReference type="SUPFAM" id="SSF143243">
    <property type="entry name" value="Nqo5-like"/>
    <property type="match status" value="1"/>
</dbReference>
<dbReference type="GO" id="GO:0008901">
    <property type="term" value="F:ferredoxin hydrogenase activity"/>
    <property type="evidence" value="ECO:0007669"/>
    <property type="project" value="InterPro"/>
</dbReference>
<proteinExistence type="predicted"/>
<accession>A0A7C2VDS5</accession>
<dbReference type="InterPro" id="IPR001135">
    <property type="entry name" value="NADH_Q_OxRdtase_suD"/>
</dbReference>
<dbReference type="GO" id="GO:0016651">
    <property type="term" value="F:oxidoreductase activity, acting on NAD(P)H"/>
    <property type="evidence" value="ECO:0007669"/>
    <property type="project" value="InterPro"/>
</dbReference>
<feature type="binding site" evidence="3">
    <location>
        <position position="231"/>
    </location>
    <ligand>
        <name>Fe cation</name>
        <dbReference type="ChEBI" id="CHEBI:24875"/>
    </ligand>
</feature>
<feature type="binding site" evidence="3">
    <location>
        <position position="209"/>
    </location>
    <ligand>
        <name>Mg(2+)</name>
        <dbReference type="ChEBI" id="CHEBI:18420"/>
    </ligand>
</feature>
<dbReference type="GO" id="GO:0048038">
    <property type="term" value="F:quinone binding"/>
    <property type="evidence" value="ECO:0007669"/>
    <property type="project" value="InterPro"/>
</dbReference>
<comment type="caution">
    <text evidence="6">The sequence shown here is derived from an EMBL/GenBank/DDBJ whole genome shotgun (WGS) entry which is preliminary data.</text>
</comment>
<dbReference type="PANTHER" id="PTHR43485:SF1">
    <property type="entry name" value="FORMATE HYDROGENLYASE SUBUNIT 5-RELATED"/>
    <property type="match status" value="1"/>
</dbReference>
<dbReference type="InterPro" id="IPR018194">
    <property type="entry name" value="Ni-dep_hyd_lsu_Ni_BS"/>
</dbReference>
<dbReference type="AlphaFoldDB" id="A0A7C2VDS5"/>
<dbReference type="GO" id="GO:0051287">
    <property type="term" value="F:NAD binding"/>
    <property type="evidence" value="ECO:0007669"/>
    <property type="project" value="InterPro"/>
</dbReference>
<dbReference type="PANTHER" id="PTHR43485">
    <property type="entry name" value="HYDROGENASE-4 COMPONENT G"/>
    <property type="match status" value="1"/>
</dbReference>
<protein>
    <submittedName>
        <fullName evidence="6">Hydrogenase large subunit</fullName>
    </submittedName>
</protein>
<name>A0A7C2VDS5_9CREN</name>
<keyword evidence="3" id="KW-0479">Metal-binding</keyword>
<comment type="cofactor">
    <cofactor evidence="3">
        <name>Ni(2+)</name>
        <dbReference type="ChEBI" id="CHEBI:49786"/>
    </cofactor>
</comment>
<dbReference type="InterPro" id="IPR037232">
    <property type="entry name" value="NADH_quin_OxRdtase_su_C/D-like"/>
</dbReference>
<gene>
    <name evidence="6" type="primary">hycE</name>
    <name evidence="6" type="ORF">ENO77_03710</name>
</gene>
<dbReference type="GO" id="GO:0016151">
    <property type="term" value="F:nickel cation binding"/>
    <property type="evidence" value="ECO:0007669"/>
    <property type="project" value="InterPro"/>
</dbReference>
<feature type="domain" description="NADH:ubiquinone oxidoreductase 30kDa subunit" evidence="4">
    <location>
        <begin position="29"/>
        <end position="145"/>
    </location>
</feature>